<feature type="transmembrane region" description="Helical" evidence="5">
    <location>
        <begin position="40"/>
        <end position="60"/>
    </location>
</feature>
<feature type="transmembrane region" description="Helical" evidence="5">
    <location>
        <begin position="67"/>
        <end position="85"/>
    </location>
</feature>
<feature type="transmembrane region" description="Helical" evidence="5">
    <location>
        <begin position="359"/>
        <end position="392"/>
    </location>
</feature>
<dbReference type="AlphaFoldDB" id="A0A177Y304"/>
<sequence length="418" mass="46832">MIIRISNKFVLAIYILLIVATVSTFRNRGVESEGMDLQLVIKAFVWLFCGAISLFFALRINLRPMSLPQWMILIYAALILIQSPTSPAGSYSIMASLVFCIFVLTSIVMFRLFDYQQATNAFLLASLGICILSLIFYVAIPSIALQEYWNDMGYIEGVRFKGLGSNANAIGQVSALSLFLLLVVKGHGRPERIKYVLFTAILAVLLLSQSRTSMLALILATSYYFLHRRYASIVYLLFIGLTLATTIWATEIYLNILPSLTRSGGLEELFTFTGRTMIWEVVTELIAEKPWLGYGYAASKQLLPLHFETSWGWTTVNSHQFILQLLLSSGVIGSLPVFIILAIQVYFLVTFKSKLASSLFIFILVTGALESGAIGPIPNYLTLLWLVTISMLFKEYEREKSTTELDVRGSCTTILRRS</sequence>
<protein>
    <submittedName>
        <fullName evidence="7">Exopolysaccharide biosynthesis protein</fullName>
    </submittedName>
</protein>
<feature type="domain" description="O-antigen ligase-related" evidence="6">
    <location>
        <begin position="198"/>
        <end position="335"/>
    </location>
</feature>
<dbReference type="RefSeq" id="WP_054962220.1">
    <property type="nucleotide sequence ID" value="NZ_LLEI02000021.1"/>
</dbReference>
<evidence type="ECO:0000313" key="7">
    <source>
        <dbReference type="EMBL" id="OAJ95269.1"/>
    </source>
</evidence>
<dbReference type="PANTHER" id="PTHR37422:SF13">
    <property type="entry name" value="LIPOPOLYSACCHARIDE BIOSYNTHESIS PROTEIN PA4999-RELATED"/>
    <property type="match status" value="1"/>
</dbReference>
<feature type="transmembrane region" description="Helical" evidence="5">
    <location>
        <begin position="325"/>
        <end position="347"/>
    </location>
</feature>
<gene>
    <name evidence="7" type="ORF">APB76_08275</name>
</gene>
<dbReference type="Pfam" id="PF04932">
    <property type="entry name" value="Wzy_C"/>
    <property type="match status" value="1"/>
</dbReference>
<feature type="transmembrane region" description="Helical" evidence="5">
    <location>
        <begin position="122"/>
        <end position="145"/>
    </location>
</feature>
<dbReference type="InterPro" id="IPR051533">
    <property type="entry name" value="WaaL-like"/>
</dbReference>
<evidence type="ECO:0000313" key="8">
    <source>
        <dbReference type="Proteomes" id="UP000078406"/>
    </source>
</evidence>
<comment type="caution">
    <text evidence="7">The sequence shown here is derived from an EMBL/GenBank/DDBJ whole genome shotgun (WGS) entry which is preliminary data.</text>
</comment>
<feature type="transmembrane region" description="Helical" evidence="5">
    <location>
        <begin position="91"/>
        <end position="110"/>
    </location>
</feature>
<name>A0A177Y304_9VIBR</name>
<organism evidence="7 8">
    <name type="scientific">Vibrio bivalvicida</name>
    <dbReference type="NCBI Taxonomy" id="1276888"/>
    <lineage>
        <taxon>Bacteria</taxon>
        <taxon>Pseudomonadati</taxon>
        <taxon>Pseudomonadota</taxon>
        <taxon>Gammaproteobacteria</taxon>
        <taxon>Vibrionales</taxon>
        <taxon>Vibrionaceae</taxon>
        <taxon>Vibrio</taxon>
        <taxon>Vibrio oreintalis group</taxon>
    </lineage>
</organism>
<comment type="subcellular location">
    <subcellularLocation>
        <location evidence="1">Membrane</location>
        <topology evidence="1">Multi-pass membrane protein</topology>
    </subcellularLocation>
</comment>
<reference evidence="7 8" key="1">
    <citation type="journal article" date="2016" name="Syst. Appl. Microbiol.">
        <title>Vibrio bivalvicida sp. nov., a novel larval pathogen for bivalve molluscs reared in a hatchery.</title>
        <authorList>
            <person name="Dubert J."/>
            <person name="Romalde J.L."/>
            <person name="Prado S."/>
            <person name="Barja J.L."/>
        </authorList>
    </citation>
    <scope>NUCLEOTIDE SEQUENCE [LARGE SCALE GENOMIC DNA]</scope>
    <source>
        <strain evidence="7 8">605</strain>
    </source>
</reference>
<feature type="transmembrane region" description="Helical" evidence="5">
    <location>
        <begin position="196"/>
        <end position="226"/>
    </location>
</feature>
<keyword evidence="3 5" id="KW-1133">Transmembrane helix</keyword>
<keyword evidence="4 5" id="KW-0472">Membrane</keyword>
<evidence type="ECO:0000256" key="1">
    <source>
        <dbReference type="ARBA" id="ARBA00004141"/>
    </source>
</evidence>
<dbReference type="GO" id="GO:0016020">
    <property type="term" value="C:membrane"/>
    <property type="evidence" value="ECO:0007669"/>
    <property type="project" value="UniProtKB-SubCell"/>
</dbReference>
<keyword evidence="2 5" id="KW-0812">Transmembrane</keyword>
<feature type="transmembrane region" description="Helical" evidence="5">
    <location>
        <begin position="165"/>
        <end position="184"/>
    </location>
</feature>
<evidence type="ECO:0000256" key="5">
    <source>
        <dbReference type="SAM" id="Phobius"/>
    </source>
</evidence>
<evidence type="ECO:0000259" key="6">
    <source>
        <dbReference type="Pfam" id="PF04932"/>
    </source>
</evidence>
<feature type="transmembrane region" description="Helical" evidence="5">
    <location>
        <begin position="232"/>
        <end position="254"/>
    </location>
</feature>
<evidence type="ECO:0000256" key="3">
    <source>
        <dbReference type="ARBA" id="ARBA00022989"/>
    </source>
</evidence>
<dbReference type="EMBL" id="LLEI02000021">
    <property type="protein sequence ID" value="OAJ95269.1"/>
    <property type="molecule type" value="Genomic_DNA"/>
</dbReference>
<dbReference type="PANTHER" id="PTHR37422">
    <property type="entry name" value="TEICHURONIC ACID BIOSYNTHESIS PROTEIN TUAE"/>
    <property type="match status" value="1"/>
</dbReference>
<dbReference type="Proteomes" id="UP000078406">
    <property type="component" value="Unassembled WGS sequence"/>
</dbReference>
<accession>A0A177Y304</accession>
<evidence type="ECO:0000256" key="4">
    <source>
        <dbReference type="ARBA" id="ARBA00023136"/>
    </source>
</evidence>
<evidence type="ECO:0000256" key="2">
    <source>
        <dbReference type="ARBA" id="ARBA00022692"/>
    </source>
</evidence>
<proteinExistence type="predicted"/>
<dbReference type="InterPro" id="IPR007016">
    <property type="entry name" value="O-antigen_ligase-rel_domated"/>
</dbReference>